<keyword evidence="4 6" id="KW-0694">RNA-binding</keyword>
<dbReference type="FunFam" id="3.30.70.330:FF:000041">
    <property type="entry name" value="Epithelial splicing regulatory protein 1"/>
    <property type="match status" value="1"/>
</dbReference>
<evidence type="ECO:0000256" key="4">
    <source>
        <dbReference type="ARBA" id="ARBA00022884"/>
    </source>
</evidence>
<dbReference type="EMBL" id="CAJOBO010000005">
    <property type="protein sequence ID" value="CAF4089280.1"/>
    <property type="molecule type" value="Genomic_DNA"/>
</dbReference>
<keyword evidence="5" id="KW-0508">mRNA splicing</keyword>
<evidence type="ECO:0000313" key="10">
    <source>
        <dbReference type="EMBL" id="CAF4089280.1"/>
    </source>
</evidence>
<dbReference type="InterPro" id="IPR050666">
    <property type="entry name" value="ESRP"/>
</dbReference>
<dbReference type="InterPro" id="IPR035979">
    <property type="entry name" value="RBD_domain_sf"/>
</dbReference>
<protein>
    <recommendedName>
        <fullName evidence="9">RRM domain-containing protein</fullName>
    </recommendedName>
</protein>
<keyword evidence="2" id="KW-0507">mRNA processing</keyword>
<accession>A0A819U5M8</accession>
<comment type="caution">
    <text evidence="10">The sequence shown here is derived from an EMBL/GenBank/DDBJ whole genome shotgun (WGS) entry which is preliminary data.</text>
</comment>
<keyword evidence="8" id="KW-1133">Transmembrane helix</keyword>
<dbReference type="SMART" id="SM00360">
    <property type="entry name" value="RRM"/>
    <property type="match status" value="3"/>
</dbReference>
<dbReference type="InterPro" id="IPR000504">
    <property type="entry name" value="RRM_dom"/>
</dbReference>
<feature type="region of interest" description="Disordered" evidence="7">
    <location>
        <begin position="612"/>
        <end position="635"/>
    </location>
</feature>
<evidence type="ECO:0000313" key="11">
    <source>
        <dbReference type="Proteomes" id="UP000663851"/>
    </source>
</evidence>
<keyword evidence="3" id="KW-0677">Repeat</keyword>
<dbReference type="InterPro" id="IPR036397">
    <property type="entry name" value="RNaseH_sf"/>
</dbReference>
<comment type="similarity">
    <text evidence="1">Belongs to the ESRP family.</text>
</comment>
<dbReference type="GO" id="GO:0006397">
    <property type="term" value="P:mRNA processing"/>
    <property type="evidence" value="ECO:0007669"/>
    <property type="project" value="UniProtKB-KW"/>
</dbReference>
<evidence type="ECO:0000256" key="6">
    <source>
        <dbReference type="PROSITE-ProRule" id="PRU00176"/>
    </source>
</evidence>
<name>A0A819U5M8_9BILA</name>
<dbReference type="InterPro" id="IPR012677">
    <property type="entry name" value="Nucleotide-bd_a/b_plait_sf"/>
</dbReference>
<sequence length="908" mass="102757">MTSSSSSPPLTIAVVPVANVEINNDNNKQYLCLFSLITAGLLDQDMGSDEQEIIEMIYLIIDADQRKMVALHRQYIQPVFIENLNDESKQTSGIDETLLFSSELDLNGALNKFDGFLRDRYLHPDFGVNLTFICENCLHIRQCLHPESVKKSTIPLPNYYWSYFDLRNEFKHMYKTTECYNIDTMLEKLSISPIDEIDYCMRHIRQMELIVYQMLNNGYRFEQPEHVMTHLQQGICSLEDNIEESTVVRARGLPWQCTDQDVAKFFRGLDIEKGGVALCLSSQGRRNGEALVRFVSAEHRELALRRHKHHIGQRYIEVYKASGRDFLNIAAGSNSEAQAFLQRDGQIIIRMRGLPFDATAKDVIEFFTRGDTPTYAVDGEDGVLFVHYPDGRSTGDAFVMLKTENEAAQALLKHKEIMGTRYIELFRSTTAEVQQVFRRSQDPKNFQTSLKDIPFAPLPMLPPEMLSGANKKDCIRVRNLPVECGIEQILEFLGVHSQHIVAQGVHMVYNAHGQPSGEAFIQMNSEAASFNAAAHKNNKYMFFNGKKRYIEVIQCSGEDMNQILLGLVPSNLIPANVQRQQMFSPHRAAPLVPISTIPHQMLPPTMPMSLGASSQTTNISNNSLSSCQSQNSTNSAVNGHVQTTAMNGLHPNATYYPMQVSLLLSYTADISIDLFANRTNASRTCHTCSTRFIQRIYMDAGANLTSRALNREGRPLRRRGVSFNVLPMREEPPPIAPSEAPILLDYSSIRERKQLSLSDFLHSDNPITFFLFTFWHAACFFAQLFILPFVIIKYLYVLMLRVYGVRRPTTSTTTSDLFSDSSSPSSPSQQRPIVWMLTFIDYIIIQLSRLPETIKHCINSTSGHIDGTVSKSFNLLDACVSHLMTRSYSVVKSKVFPKSTLVESKTKR</sequence>
<evidence type="ECO:0000256" key="7">
    <source>
        <dbReference type="SAM" id="MobiDB-lite"/>
    </source>
</evidence>
<dbReference type="Gene3D" id="3.30.420.10">
    <property type="entry name" value="Ribonuclease H-like superfamily/Ribonuclease H"/>
    <property type="match status" value="1"/>
</dbReference>
<dbReference type="GO" id="GO:0003723">
    <property type="term" value="F:RNA binding"/>
    <property type="evidence" value="ECO:0007669"/>
    <property type="project" value="UniProtKB-UniRule"/>
</dbReference>
<reference evidence="10" key="1">
    <citation type="submission" date="2021-02" db="EMBL/GenBank/DDBJ databases">
        <authorList>
            <person name="Nowell W R."/>
        </authorList>
    </citation>
    <scope>NUCLEOTIDE SEQUENCE</scope>
</reference>
<feature type="compositionally biased region" description="Low complexity" evidence="7">
    <location>
        <begin position="618"/>
        <end position="635"/>
    </location>
</feature>
<gene>
    <name evidence="10" type="ORF">HFQ381_LOCUS221</name>
</gene>
<dbReference type="Gene3D" id="3.30.70.330">
    <property type="match status" value="3"/>
</dbReference>
<dbReference type="AlphaFoldDB" id="A0A819U5M8"/>
<proteinExistence type="inferred from homology"/>
<evidence type="ECO:0000256" key="3">
    <source>
        <dbReference type="ARBA" id="ARBA00022737"/>
    </source>
</evidence>
<organism evidence="10 11">
    <name type="scientific">Rotaria socialis</name>
    <dbReference type="NCBI Taxonomy" id="392032"/>
    <lineage>
        <taxon>Eukaryota</taxon>
        <taxon>Metazoa</taxon>
        <taxon>Spiralia</taxon>
        <taxon>Gnathifera</taxon>
        <taxon>Rotifera</taxon>
        <taxon>Eurotatoria</taxon>
        <taxon>Bdelloidea</taxon>
        <taxon>Philodinida</taxon>
        <taxon>Philodinidae</taxon>
        <taxon>Rotaria</taxon>
    </lineage>
</organism>
<evidence type="ECO:0000256" key="8">
    <source>
        <dbReference type="SAM" id="Phobius"/>
    </source>
</evidence>
<dbReference type="Proteomes" id="UP000663851">
    <property type="component" value="Unassembled WGS sequence"/>
</dbReference>
<dbReference type="GO" id="GO:0008380">
    <property type="term" value="P:RNA splicing"/>
    <property type="evidence" value="ECO:0007669"/>
    <property type="project" value="UniProtKB-KW"/>
</dbReference>
<dbReference type="PANTHER" id="PTHR13976">
    <property type="entry name" value="HETEROGENEOUS NUCLEAR RIBONUCLEOPROTEIN-RELATED"/>
    <property type="match status" value="1"/>
</dbReference>
<evidence type="ECO:0000256" key="2">
    <source>
        <dbReference type="ARBA" id="ARBA00022664"/>
    </source>
</evidence>
<dbReference type="SUPFAM" id="SSF54928">
    <property type="entry name" value="RNA-binding domain, RBD"/>
    <property type="match status" value="3"/>
</dbReference>
<evidence type="ECO:0000259" key="9">
    <source>
        <dbReference type="PROSITE" id="PS50102"/>
    </source>
</evidence>
<keyword evidence="8" id="KW-0472">Membrane</keyword>
<feature type="domain" description="RRM" evidence="9">
    <location>
        <begin position="347"/>
        <end position="430"/>
    </location>
</feature>
<evidence type="ECO:0000256" key="1">
    <source>
        <dbReference type="ARBA" id="ARBA00008866"/>
    </source>
</evidence>
<keyword evidence="8" id="KW-0812">Transmembrane</keyword>
<dbReference type="InterPro" id="IPR012337">
    <property type="entry name" value="RNaseH-like_sf"/>
</dbReference>
<evidence type="ECO:0000256" key="5">
    <source>
        <dbReference type="ARBA" id="ARBA00023187"/>
    </source>
</evidence>
<feature type="transmembrane region" description="Helical" evidence="8">
    <location>
        <begin position="769"/>
        <end position="797"/>
    </location>
</feature>
<dbReference type="SUPFAM" id="SSF53098">
    <property type="entry name" value="Ribonuclease H-like"/>
    <property type="match status" value="1"/>
</dbReference>
<dbReference type="PROSITE" id="PS50102">
    <property type="entry name" value="RRM"/>
    <property type="match status" value="1"/>
</dbReference>